<dbReference type="Proteomes" id="UP000007947">
    <property type="component" value="Chromosome"/>
</dbReference>
<sequence length="699" mass="76776">MTVARIDDLGERLQRERVRRFVGRAAELEIFAEHLVTGGPEHTPAVLWVYGPGGVGKSSLLAAYARRARAAGRRVAEIAGGADPAAVRAALVDALGFAGPGLTRADRPVVLLDAVEHWPVGEDWLREELLPALPAQSLAVVAHRRPPGHRWLADPGWRQLLRMLPLDDLEPAAVGALLAAEGLPQRHLPAVMRLTFGHPLAVALCVEELRRADAGQIPASLAEVPALIDGLLSAVVDRPPGGAHRIALQASAHAGITTEAVLRAAMPDVPPTEVSQLWDWLRELSVVEETPTGLRPLPLARSLIDADLRRRDPEGYALLHQRLRGHLVEQVRRSAGHPAAAHQALRELLFLARPLLGDTTSRCEANSRPARATRVGPSDVQDVVDLLGRLRGGAAARTAGWWLDRYRESFRVVRDEAGGLIGVGARLPLHLVRSEDLAADPAAARMLRYVEQHAPARPGEQVLAWRFLIGGRDDADRQRGVAEVFRGWHLEDILLRSPAAWEFVTVDGGSRSWSALLQSWDFAEILGDDRPAGREITYAHDWRRVGVAAWLERTAARELGERIDDEPVAHVATLPYEDFAGSVKQALRDLHQPSALLRNPLLGSGIARARRRADPEVSPDRVLRGLVSDAAQVLKEDPRNQHLYRVLDRTYLRPAASQEKAAELLDLPFTTFRRYRDRAVASVSDWLWELDVDSGVRSA</sequence>
<dbReference type="Gene3D" id="3.40.50.300">
    <property type="entry name" value="P-loop containing nucleotide triphosphate hydrolases"/>
    <property type="match status" value="1"/>
</dbReference>
<dbReference type="HOGENOM" id="CLU_025133_0_0_11"/>
<dbReference type="STRING" id="1032480.MLP_09810"/>
<dbReference type="KEGG" id="mph:MLP_09810"/>
<protein>
    <recommendedName>
        <fullName evidence="3">Orc1-like AAA ATPase domain-containing protein</fullName>
    </recommendedName>
</protein>
<evidence type="ECO:0008006" key="3">
    <source>
        <dbReference type="Google" id="ProtNLM"/>
    </source>
</evidence>
<dbReference type="EMBL" id="AP012204">
    <property type="protein sequence ID" value="BAK33995.1"/>
    <property type="molecule type" value="Genomic_DNA"/>
</dbReference>
<dbReference type="eggNOG" id="COG0778">
    <property type="taxonomic scope" value="Bacteria"/>
</dbReference>
<keyword evidence="2" id="KW-1185">Reference proteome</keyword>
<evidence type="ECO:0000313" key="1">
    <source>
        <dbReference type="EMBL" id="BAK33995.1"/>
    </source>
</evidence>
<dbReference type="RefSeq" id="WP_013861878.1">
    <property type="nucleotide sequence ID" value="NC_015635.1"/>
</dbReference>
<dbReference type="OrthoDB" id="5167319at2"/>
<name>F5XMS2_MICPN</name>
<dbReference type="InterPro" id="IPR027417">
    <property type="entry name" value="P-loop_NTPase"/>
</dbReference>
<dbReference type="SUPFAM" id="SSF52540">
    <property type="entry name" value="P-loop containing nucleoside triphosphate hydrolases"/>
    <property type="match status" value="1"/>
</dbReference>
<evidence type="ECO:0000313" key="2">
    <source>
        <dbReference type="Proteomes" id="UP000007947"/>
    </source>
</evidence>
<accession>F5XMS2</accession>
<dbReference type="AlphaFoldDB" id="F5XMS2"/>
<proteinExistence type="predicted"/>
<gene>
    <name evidence="1" type="ordered locus">MLP_09810</name>
</gene>
<organism evidence="1 2">
    <name type="scientific">Microlunatus phosphovorus (strain ATCC 700054 / DSM 10555 / JCM 9379 / NBRC 101784 / NCIMB 13414 / VKM Ac-1990 / NM-1)</name>
    <dbReference type="NCBI Taxonomy" id="1032480"/>
    <lineage>
        <taxon>Bacteria</taxon>
        <taxon>Bacillati</taxon>
        <taxon>Actinomycetota</taxon>
        <taxon>Actinomycetes</taxon>
        <taxon>Propionibacteriales</taxon>
        <taxon>Propionibacteriaceae</taxon>
        <taxon>Microlunatus</taxon>
    </lineage>
</organism>
<reference evidence="1 2" key="1">
    <citation type="submission" date="2011-05" db="EMBL/GenBank/DDBJ databases">
        <title>Whole genome sequence of Microlunatus phosphovorus NM-1.</title>
        <authorList>
            <person name="Hosoyama A."/>
            <person name="Sasaki K."/>
            <person name="Harada T."/>
            <person name="Igarashi R."/>
            <person name="Kawakoshi A."/>
            <person name="Sasagawa M."/>
            <person name="Fukada J."/>
            <person name="Nakamura S."/>
            <person name="Katano Y."/>
            <person name="Hanada S."/>
            <person name="Kamagata Y."/>
            <person name="Nakamura N."/>
            <person name="Yamazaki S."/>
            <person name="Fujita N."/>
        </authorList>
    </citation>
    <scope>NUCLEOTIDE SEQUENCE [LARGE SCALE GENOMIC DNA]</scope>
    <source>
        <strain evidence="2">ATCC 700054 / DSM 10555 / JCM 9379 / NBRC 101784 / NCIMB 13414 / VKM Ac-1990 / NM-1</strain>
    </source>
</reference>